<dbReference type="EMBL" id="OZ034814">
    <property type="protein sequence ID" value="CAL1361627.1"/>
    <property type="molecule type" value="Genomic_DNA"/>
</dbReference>
<gene>
    <name evidence="1" type="ORF">LTRI10_LOCUS8994</name>
</gene>
<name>A0AAV2CYK8_9ROSI</name>
<evidence type="ECO:0000313" key="1">
    <source>
        <dbReference type="EMBL" id="CAL1361627.1"/>
    </source>
</evidence>
<organism evidence="1 2">
    <name type="scientific">Linum trigynum</name>
    <dbReference type="NCBI Taxonomy" id="586398"/>
    <lineage>
        <taxon>Eukaryota</taxon>
        <taxon>Viridiplantae</taxon>
        <taxon>Streptophyta</taxon>
        <taxon>Embryophyta</taxon>
        <taxon>Tracheophyta</taxon>
        <taxon>Spermatophyta</taxon>
        <taxon>Magnoliopsida</taxon>
        <taxon>eudicotyledons</taxon>
        <taxon>Gunneridae</taxon>
        <taxon>Pentapetalae</taxon>
        <taxon>rosids</taxon>
        <taxon>fabids</taxon>
        <taxon>Malpighiales</taxon>
        <taxon>Linaceae</taxon>
        <taxon>Linum</taxon>
    </lineage>
</organism>
<sequence>MISRHDRSYQDDEHNYFYAQLDGLNVLTNLNYGIDGARLRFESKVRRSANYDIWYRIFQGWTCSSV</sequence>
<reference evidence="1 2" key="1">
    <citation type="submission" date="2024-04" db="EMBL/GenBank/DDBJ databases">
        <authorList>
            <person name="Fracassetti M."/>
        </authorList>
    </citation>
    <scope>NUCLEOTIDE SEQUENCE [LARGE SCALE GENOMIC DNA]</scope>
</reference>
<dbReference type="Proteomes" id="UP001497516">
    <property type="component" value="Chromosome 10"/>
</dbReference>
<protein>
    <submittedName>
        <fullName evidence="1">Uncharacterized protein</fullName>
    </submittedName>
</protein>
<keyword evidence="2" id="KW-1185">Reference proteome</keyword>
<evidence type="ECO:0000313" key="2">
    <source>
        <dbReference type="Proteomes" id="UP001497516"/>
    </source>
</evidence>
<proteinExistence type="predicted"/>
<accession>A0AAV2CYK8</accession>
<dbReference type="AlphaFoldDB" id="A0AAV2CYK8"/>